<dbReference type="AlphaFoldDB" id="A0A378YBU9"/>
<dbReference type="KEGG" id="ppnm:LV28_25265"/>
<gene>
    <name evidence="1" type="ORF">NCTC13160_00007</name>
    <name evidence="2" type="ORF">NCTC13160_04889</name>
</gene>
<organism evidence="1 3">
    <name type="scientific">Pandoraea pnomenusa</name>
    <dbReference type="NCBI Taxonomy" id="93220"/>
    <lineage>
        <taxon>Bacteria</taxon>
        <taxon>Pseudomonadati</taxon>
        <taxon>Pseudomonadota</taxon>
        <taxon>Betaproteobacteria</taxon>
        <taxon>Burkholderiales</taxon>
        <taxon>Burkholderiaceae</taxon>
        <taxon>Pandoraea</taxon>
    </lineage>
</organism>
<reference evidence="1 3" key="1">
    <citation type="submission" date="2018-06" db="EMBL/GenBank/DDBJ databases">
        <authorList>
            <consortium name="Pathogen Informatics"/>
            <person name="Doyle S."/>
        </authorList>
    </citation>
    <scope>NUCLEOTIDE SEQUENCE [LARGE SCALE GENOMIC DNA]</scope>
    <source>
        <strain evidence="1 3">NCTC13160</strain>
    </source>
</reference>
<evidence type="ECO:0000313" key="1">
    <source>
        <dbReference type="EMBL" id="SUA73839.1"/>
    </source>
</evidence>
<proteinExistence type="predicted"/>
<sequence length="442" mass="45456">MNRLITQIGQSIYEWFFTKPAQDNMVALGKLTAAVLGTSPIANGLPCTPTSPATLQVSIGPGEFYALAALESTVFGTLPVDTSHQVVKQGILLDSTLVTCAPPSTAGQAINYLIEVQYQDKDVSLDPTTGGAAPVVLQYYNSSNPSQPWQGPNNSGQTSNTFRQGIVAIQAKAGIAAPTGTQATPSPDAGWTGLWVVTVANGQASITAGNIAQYAGAPILPASILPAIQANLLVSGTDTGVANACAVNIVPAVQTLTDNMVVWFKAKATNTGATTLNLCGLGAQPMVGAAHSALQGGEIIANGNCAAIWNANINSWVLLECTGGPLQVGTATQSQHAATLGQVQSGSVGFGQSWQNVLGSRAANTTYYNTTGKTILVNITSSHSTAGNFTVLTINGTPVYGQGDYSLANNSTSYLWAVPAGASYVVTVTGGTLSVSQWTEYR</sequence>
<protein>
    <recommendedName>
        <fullName evidence="4">Tail fiber protein</fullName>
    </recommendedName>
</protein>
<evidence type="ECO:0000313" key="3">
    <source>
        <dbReference type="Proteomes" id="UP000254573"/>
    </source>
</evidence>
<evidence type="ECO:0000313" key="2">
    <source>
        <dbReference type="EMBL" id="SUA82015.1"/>
    </source>
</evidence>
<dbReference type="EMBL" id="UGSG01000001">
    <property type="protein sequence ID" value="SUA82015.1"/>
    <property type="molecule type" value="Genomic_DNA"/>
</dbReference>
<name>A0A378YBU9_9BURK</name>
<evidence type="ECO:0008006" key="4">
    <source>
        <dbReference type="Google" id="ProtNLM"/>
    </source>
</evidence>
<accession>A0A378YBU9</accession>
<dbReference type="EMBL" id="UGSG01000001">
    <property type="protein sequence ID" value="SUA73839.1"/>
    <property type="molecule type" value="Genomic_DNA"/>
</dbReference>
<dbReference type="Proteomes" id="UP000254573">
    <property type="component" value="Unassembled WGS sequence"/>
</dbReference>